<keyword evidence="4" id="KW-0472">Membrane</keyword>
<evidence type="ECO:0000256" key="8">
    <source>
        <dbReference type="SAM" id="SignalP"/>
    </source>
</evidence>
<feature type="compositionally biased region" description="Low complexity" evidence="7">
    <location>
        <begin position="390"/>
        <end position="400"/>
    </location>
</feature>
<evidence type="ECO:0008006" key="11">
    <source>
        <dbReference type="Google" id="ProtNLM"/>
    </source>
</evidence>
<name>A0AAN9TMW1_9HEMI</name>
<accession>A0AAN9TMW1</accession>
<dbReference type="Proteomes" id="UP001367676">
    <property type="component" value="Unassembled WGS sequence"/>
</dbReference>
<sequence length="479" mass="52135">MPLGAFFSCVWLVLLALNFMTTFPGCTYSSSSPSTAARLSSSIASTSSLDSPASSNPVSSSQLQEQPQEHSSHSATAAISPSAAAAATADTFCHHSISTKDLSPDCQSIQYSPEEPTMRITGYVNEGPGPPSCLPSCAHNRRRSDSSSSSSTSSKTSAFCNRYLMPKDCVDAGPKDWASIRLRHCCEHSVQDAVPDVAAYLDDEQQCEKSVKHLLELDAFIAKVTCQFEQILLRFDCQQNYSVSSCESCKLVYRRWVCAALIPHWRERHKIKPCRSICHAVEQNCPWFLPADKIPGYPAQYAGEPIFQCIDPNILETGEQLRRSTYGSGCCYEYCEQKAESRGTAGYHRTERSRHPFDRVVPCVSGCNTTLNDPSPHAKSEFPAACKNHPASSPSTASAADAKKEDVGSPAANYPLSSCPSSPAESSDSSTASSTNDGLSEMESVQQRSTTNEIKTASSAVIVWLLFCLYFNARVNGWR</sequence>
<evidence type="ECO:0000256" key="6">
    <source>
        <dbReference type="ARBA" id="ARBA00029445"/>
    </source>
</evidence>
<comment type="subcellular location">
    <subcellularLocation>
        <location evidence="1">Membrane</location>
        <topology evidence="1">Multi-pass membrane protein</topology>
    </subcellularLocation>
</comment>
<dbReference type="GO" id="GO:0015275">
    <property type="term" value="F:stretch-activated, monoatomic cation-selective, calcium channel activity"/>
    <property type="evidence" value="ECO:0007669"/>
    <property type="project" value="TreeGrafter"/>
</dbReference>
<dbReference type="GO" id="GO:0098703">
    <property type="term" value="P:calcium ion import across plasma membrane"/>
    <property type="evidence" value="ECO:0007669"/>
    <property type="project" value="TreeGrafter"/>
</dbReference>
<keyword evidence="2" id="KW-0812">Transmembrane</keyword>
<feature type="region of interest" description="Disordered" evidence="7">
    <location>
        <begin position="134"/>
        <end position="155"/>
    </location>
</feature>
<evidence type="ECO:0000256" key="1">
    <source>
        <dbReference type="ARBA" id="ARBA00004141"/>
    </source>
</evidence>
<organism evidence="9 10">
    <name type="scientific">Parthenolecanium corni</name>
    <dbReference type="NCBI Taxonomy" id="536013"/>
    <lineage>
        <taxon>Eukaryota</taxon>
        <taxon>Metazoa</taxon>
        <taxon>Ecdysozoa</taxon>
        <taxon>Arthropoda</taxon>
        <taxon>Hexapoda</taxon>
        <taxon>Insecta</taxon>
        <taxon>Pterygota</taxon>
        <taxon>Neoptera</taxon>
        <taxon>Paraneoptera</taxon>
        <taxon>Hemiptera</taxon>
        <taxon>Sternorrhyncha</taxon>
        <taxon>Coccoidea</taxon>
        <taxon>Coccidae</taxon>
        <taxon>Parthenolecanium</taxon>
    </lineage>
</organism>
<feature type="compositionally biased region" description="Low complexity" evidence="7">
    <location>
        <begin position="46"/>
        <end position="61"/>
    </location>
</feature>
<dbReference type="EMBL" id="JBBCAQ010000010">
    <property type="protein sequence ID" value="KAK7601627.1"/>
    <property type="molecule type" value="Genomic_DNA"/>
</dbReference>
<evidence type="ECO:0000313" key="9">
    <source>
        <dbReference type="EMBL" id="KAK7601627.1"/>
    </source>
</evidence>
<dbReference type="PANTHER" id="PTHR15819:SF11">
    <property type="entry name" value="MID1, ISOFORM A"/>
    <property type="match status" value="1"/>
</dbReference>
<feature type="signal peptide" evidence="8">
    <location>
        <begin position="1"/>
        <end position="24"/>
    </location>
</feature>
<feature type="region of interest" description="Disordered" evidence="7">
    <location>
        <begin position="46"/>
        <end position="80"/>
    </location>
</feature>
<feature type="chain" id="PRO_5042866197" description="Transmembrane protein FAM155A" evidence="8">
    <location>
        <begin position="25"/>
        <end position="479"/>
    </location>
</feature>
<comment type="similarity">
    <text evidence="6">Belongs to the NALF family.</text>
</comment>
<keyword evidence="5" id="KW-0325">Glycoprotein</keyword>
<keyword evidence="10" id="KW-1185">Reference proteome</keyword>
<protein>
    <recommendedName>
        <fullName evidence="11">Transmembrane protein FAM155A</fullName>
    </recommendedName>
</protein>
<dbReference type="AlphaFoldDB" id="A0AAN9TMW1"/>
<keyword evidence="8" id="KW-0732">Signal</keyword>
<reference evidence="9 10" key="1">
    <citation type="submission" date="2024-03" db="EMBL/GenBank/DDBJ databases">
        <title>Adaptation during the transition from Ophiocordyceps entomopathogen to insect associate is accompanied by gene loss and intensified selection.</title>
        <authorList>
            <person name="Ward C.M."/>
            <person name="Onetto C.A."/>
            <person name="Borneman A.R."/>
        </authorList>
    </citation>
    <scope>NUCLEOTIDE SEQUENCE [LARGE SCALE GENOMIC DNA]</scope>
    <source>
        <strain evidence="9">AWRI1</strain>
        <tissue evidence="9">Single Adult Female</tissue>
    </source>
</reference>
<proteinExistence type="inferred from homology"/>
<feature type="region of interest" description="Disordered" evidence="7">
    <location>
        <begin position="378"/>
        <end position="450"/>
    </location>
</feature>
<evidence type="ECO:0000256" key="5">
    <source>
        <dbReference type="ARBA" id="ARBA00023180"/>
    </source>
</evidence>
<feature type="compositionally biased region" description="Low complexity" evidence="7">
    <location>
        <begin position="417"/>
        <end position="435"/>
    </location>
</feature>
<comment type="caution">
    <text evidence="9">The sequence shown here is derived from an EMBL/GenBank/DDBJ whole genome shotgun (WGS) entry which is preliminary data.</text>
</comment>
<evidence type="ECO:0000256" key="2">
    <source>
        <dbReference type="ARBA" id="ARBA00022692"/>
    </source>
</evidence>
<evidence type="ECO:0000256" key="3">
    <source>
        <dbReference type="ARBA" id="ARBA00022989"/>
    </source>
</evidence>
<evidence type="ECO:0000256" key="7">
    <source>
        <dbReference type="SAM" id="MobiDB-lite"/>
    </source>
</evidence>
<evidence type="ECO:0000313" key="10">
    <source>
        <dbReference type="Proteomes" id="UP001367676"/>
    </source>
</evidence>
<evidence type="ECO:0000256" key="4">
    <source>
        <dbReference type="ARBA" id="ARBA00023136"/>
    </source>
</evidence>
<feature type="compositionally biased region" description="Low complexity" evidence="7">
    <location>
        <begin position="146"/>
        <end position="155"/>
    </location>
</feature>
<keyword evidence="3" id="KW-1133">Transmembrane helix</keyword>
<dbReference type="GO" id="GO:0005886">
    <property type="term" value="C:plasma membrane"/>
    <property type="evidence" value="ECO:0007669"/>
    <property type="project" value="TreeGrafter"/>
</dbReference>
<dbReference type="PANTHER" id="PTHR15819">
    <property type="entry name" value="TRANSMEMBRANE PROTEIN FAM155"/>
    <property type="match status" value="1"/>
</dbReference>
<gene>
    <name evidence="9" type="ORF">V9T40_009068</name>
</gene>
<dbReference type="InterPro" id="IPR055288">
    <property type="entry name" value="NALCN_aux_factor_1/2"/>
</dbReference>